<dbReference type="Proteomes" id="UP000054485">
    <property type="component" value="Unassembled WGS sequence"/>
</dbReference>
<reference evidence="1 2" key="1">
    <citation type="submission" date="2014-04" db="EMBL/GenBank/DDBJ databases">
        <authorList>
            <consortium name="DOE Joint Genome Institute"/>
            <person name="Kuo A."/>
            <person name="Ruytinx J."/>
            <person name="Rineau F."/>
            <person name="Colpaert J."/>
            <person name="Kohler A."/>
            <person name="Nagy L.G."/>
            <person name="Floudas D."/>
            <person name="Copeland A."/>
            <person name="Barry K.W."/>
            <person name="Cichocki N."/>
            <person name="Veneault-Fourrey C."/>
            <person name="LaButti K."/>
            <person name="Lindquist E.A."/>
            <person name="Lipzen A."/>
            <person name="Lundell T."/>
            <person name="Morin E."/>
            <person name="Murat C."/>
            <person name="Sun H."/>
            <person name="Tunlid A."/>
            <person name="Henrissat B."/>
            <person name="Grigoriev I.V."/>
            <person name="Hibbett D.S."/>
            <person name="Martin F."/>
            <person name="Nordberg H.P."/>
            <person name="Cantor M.N."/>
            <person name="Hua S.X."/>
        </authorList>
    </citation>
    <scope>NUCLEOTIDE SEQUENCE [LARGE SCALE GENOMIC DNA]</scope>
    <source>
        <strain evidence="1 2">UH-Slu-Lm8-n1</strain>
    </source>
</reference>
<organism evidence="1 2">
    <name type="scientific">Suillus luteus UH-Slu-Lm8-n1</name>
    <dbReference type="NCBI Taxonomy" id="930992"/>
    <lineage>
        <taxon>Eukaryota</taxon>
        <taxon>Fungi</taxon>
        <taxon>Dikarya</taxon>
        <taxon>Basidiomycota</taxon>
        <taxon>Agaricomycotina</taxon>
        <taxon>Agaricomycetes</taxon>
        <taxon>Agaricomycetidae</taxon>
        <taxon>Boletales</taxon>
        <taxon>Suillineae</taxon>
        <taxon>Suillaceae</taxon>
        <taxon>Suillus</taxon>
    </lineage>
</organism>
<dbReference type="HOGENOM" id="CLU_3015741_0_0_1"/>
<dbReference type="EMBL" id="KN836495">
    <property type="protein sequence ID" value="KIK31969.1"/>
    <property type="molecule type" value="Genomic_DNA"/>
</dbReference>
<keyword evidence="2" id="KW-1185">Reference proteome</keyword>
<name>A0A0D0A1F8_9AGAM</name>
<evidence type="ECO:0000313" key="2">
    <source>
        <dbReference type="Proteomes" id="UP000054485"/>
    </source>
</evidence>
<evidence type="ECO:0000313" key="1">
    <source>
        <dbReference type="EMBL" id="KIK31969.1"/>
    </source>
</evidence>
<protein>
    <submittedName>
        <fullName evidence="1">Uncharacterized protein</fullName>
    </submittedName>
</protein>
<reference evidence="2" key="2">
    <citation type="submission" date="2015-01" db="EMBL/GenBank/DDBJ databases">
        <title>Evolutionary Origins and Diversification of the Mycorrhizal Mutualists.</title>
        <authorList>
            <consortium name="DOE Joint Genome Institute"/>
            <consortium name="Mycorrhizal Genomics Consortium"/>
            <person name="Kohler A."/>
            <person name="Kuo A."/>
            <person name="Nagy L.G."/>
            <person name="Floudas D."/>
            <person name="Copeland A."/>
            <person name="Barry K.W."/>
            <person name="Cichocki N."/>
            <person name="Veneault-Fourrey C."/>
            <person name="LaButti K."/>
            <person name="Lindquist E.A."/>
            <person name="Lipzen A."/>
            <person name="Lundell T."/>
            <person name="Morin E."/>
            <person name="Murat C."/>
            <person name="Riley R."/>
            <person name="Ohm R."/>
            <person name="Sun H."/>
            <person name="Tunlid A."/>
            <person name="Henrissat B."/>
            <person name="Grigoriev I.V."/>
            <person name="Hibbett D.S."/>
            <person name="Martin F."/>
        </authorList>
    </citation>
    <scope>NUCLEOTIDE SEQUENCE [LARGE SCALE GENOMIC DNA]</scope>
    <source>
        <strain evidence="2">UH-Slu-Lm8-n1</strain>
    </source>
</reference>
<proteinExistence type="predicted"/>
<dbReference type="InParanoid" id="A0A0D0A1F8"/>
<accession>A0A0D0A1F8</accession>
<sequence>MRRSVDLPTPQSQLLLLCGDDTTLSVPPGSKFSIGESNRFPGALSTLQKHCPNSFA</sequence>
<dbReference type="AlphaFoldDB" id="A0A0D0A1F8"/>
<gene>
    <name evidence="1" type="ORF">CY34DRAFT_19400</name>
</gene>